<evidence type="ECO:0000256" key="3">
    <source>
        <dbReference type="ARBA" id="ARBA00022989"/>
    </source>
</evidence>
<proteinExistence type="predicted"/>
<feature type="transmembrane region" description="Helical" evidence="5">
    <location>
        <begin position="118"/>
        <end position="137"/>
    </location>
</feature>
<feature type="domain" description="Yip1" evidence="6">
    <location>
        <begin position="18"/>
        <end position="190"/>
    </location>
</feature>
<sequence>MSVVEPGSAGPRLAGRVWAVLSRPAQTWEAIEAEPATLKGLYRDWIAPLAAIPAVCGAIGMLVFGIGIFGVGLRPHLVPAIAEMLVGYAVALAEVYVLAVAIDLLAPTFGGVRNQMQAFKLVAYSGTAAWVAGVLALYPSVGWLAGMLGGLYSLYLLYLGLPKLMKAPQEQVLTYFAVVLLLAVTVALVLGGVTERIRDMGGPMSMAARLQTSPA</sequence>
<evidence type="ECO:0000256" key="5">
    <source>
        <dbReference type="SAM" id="Phobius"/>
    </source>
</evidence>
<dbReference type="AlphaFoldDB" id="A0A328B4F2"/>
<evidence type="ECO:0000313" key="8">
    <source>
        <dbReference type="Proteomes" id="UP000249842"/>
    </source>
</evidence>
<dbReference type="GO" id="GO:0016020">
    <property type="term" value="C:membrane"/>
    <property type="evidence" value="ECO:0007669"/>
    <property type="project" value="UniProtKB-SubCell"/>
</dbReference>
<keyword evidence="2 5" id="KW-0812">Transmembrane</keyword>
<feature type="transmembrane region" description="Helical" evidence="5">
    <location>
        <begin position="49"/>
        <end position="73"/>
    </location>
</feature>
<evidence type="ECO:0000256" key="4">
    <source>
        <dbReference type="ARBA" id="ARBA00023136"/>
    </source>
</evidence>
<protein>
    <submittedName>
        <fullName evidence="7">YIP1 family protein</fullName>
    </submittedName>
</protein>
<dbReference type="OrthoDB" id="7423401at2"/>
<feature type="transmembrane region" description="Helical" evidence="5">
    <location>
        <begin position="143"/>
        <end position="161"/>
    </location>
</feature>
<dbReference type="Proteomes" id="UP000249842">
    <property type="component" value="Unassembled WGS sequence"/>
</dbReference>
<gene>
    <name evidence="7" type="ORF">DJ021_16460</name>
</gene>
<evidence type="ECO:0000259" key="6">
    <source>
        <dbReference type="Pfam" id="PF04893"/>
    </source>
</evidence>
<dbReference type="EMBL" id="QFYP01000001">
    <property type="protein sequence ID" value="RAK61281.1"/>
    <property type="molecule type" value="Genomic_DNA"/>
</dbReference>
<comment type="subcellular location">
    <subcellularLocation>
        <location evidence="1">Membrane</location>
        <topology evidence="1">Multi-pass membrane protein</topology>
    </subcellularLocation>
</comment>
<dbReference type="Pfam" id="PF04893">
    <property type="entry name" value="Yip1"/>
    <property type="match status" value="1"/>
</dbReference>
<keyword evidence="8" id="KW-1185">Reference proteome</keyword>
<evidence type="ECO:0000256" key="2">
    <source>
        <dbReference type="ARBA" id="ARBA00022692"/>
    </source>
</evidence>
<feature type="transmembrane region" description="Helical" evidence="5">
    <location>
        <begin position="85"/>
        <end position="106"/>
    </location>
</feature>
<evidence type="ECO:0000313" key="7">
    <source>
        <dbReference type="EMBL" id="RAK61281.1"/>
    </source>
</evidence>
<dbReference type="InterPro" id="IPR006977">
    <property type="entry name" value="Yip1_dom"/>
</dbReference>
<comment type="caution">
    <text evidence="7">The sequence shown here is derived from an EMBL/GenBank/DDBJ whole genome shotgun (WGS) entry which is preliminary data.</text>
</comment>
<name>A0A328B4F2_9CAUL</name>
<evidence type="ECO:0000256" key="1">
    <source>
        <dbReference type="ARBA" id="ARBA00004141"/>
    </source>
</evidence>
<keyword evidence="4 5" id="KW-0472">Membrane</keyword>
<feature type="transmembrane region" description="Helical" evidence="5">
    <location>
        <begin position="173"/>
        <end position="194"/>
    </location>
</feature>
<keyword evidence="3 5" id="KW-1133">Transmembrane helix</keyword>
<accession>A0A328B4F2</accession>
<dbReference type="RefSeq" id="WP_111458573.1">
    <property type="nucleotide sequence ID" value="NZ_QFYP01000001.1"/>
</dbReference>
<reference evidence="8" key="1">
    <citation type="submission" date="2018-05" db="EMBL/GenBank/DDBJ databases">
        <authorList>
            <person name="Li X."/>
        </authorList>
    </citation>
    <scope>NUCLEOTIDE SEQUENCE [LARGE SCALE GENOMIC DNA]</scope>
    <source>
        <strain evidence="8">HKS-05</strain>
    </source>
</reference>
<organism evidence="7 8">
    <name type="scientific">Phenylobacterium hankyongense</name>
    <dbReference type="NCBI Taxonomy" id="1813876"/>
    <lineage>
        <taxon>Bacteria</taxon>
        <taxon>Pseudomonadati</taxon>
        <taxon>Pseudomonadota</taxon>
        <taxon>Alphaproteobacteria</taxon>
        <taxon>Caulobacterales</taxon>
        <taxon>Caulobacteraceae</taxon>
        <taxon>Phenylobacterium</taxon>
    </lineage>
</organism>